<dbReference type="InterPro" id="IPR045339">
    <property type="entry name" value="DUF6534"/>
</dbReference>
<evidence type="ECO:0000256" key="2">
    <source>
        <dbReference type="SAM" id="Phobius"/>
    </source>
</evidence>
<dbReference type="Pfam" id="PF20152">
    <property type="entry name" value="DUF6534"/>
    <property type="match status" value="1"/>
</dbReference>
<feature type="region of interest" description="Disordered" evidence="1">
    <location>
        <begin position="297"/>
        <end position="321"/>
    </location>
</feature>
<reference evidence="4" key="1">
    <citation type="submission" date="2023-03" db="EMBL/GenBank/DDBJ databases">
        <title>Massive genome expansion in bonnet fungi (Mycena s.s.) driven by repeated elements and novel gene families across ecological guilds.</title>
        <authorList>
            <consortium name="Lawrence Berkeley National Laboratory"/>
            <person name="Harder C.B."/>
            <person name="Miyauchi S."/>
            <person name="Viragh M."/>
            <person name="Kuo A."/>
            <person name="Thoen E."/>
            <person name="Andreopoulos B."/>
            <person name="Lu D."/>
            <person name="Skrede I."/>
            <person name="Drula E."/>
            <person name="Henrissat B."/>
            <person name="Morin E."/>
            <person name="Kohler A."/>
            <person name="Barry K."/>
            <person name="LaButti K."/>
            <person name="Morin E."/>
            <person name="Salamov A."/>
            <person name="Lipzen A."/>
            <person name="Mereny Z."/>
            <person name="Hegedus B."/>
            <person name="Baldrian P."/>
            <person name="Stursova M."/>
            <person name="Weitz H."/>
            <person name="Taylor A."/>
            <person name="Grigoriev I.V."/>
            <person name="Nagy L.G."/>
            <person name="Martin F."/>
            <person name="Kauserud H."/>
        </authorList>
    </citation>
    <scope>NUCLEOTIDE SEQUENCE</scope>
    <source>
        <strain evidence="4">9284</strain>
    </source>
</reference>
<feature type="transmembrane region" description="Helical" evidence="2">
    <location>
        <begin position="51"/>
        <end position="74"/>
    </location>
</feature>
<feature type="domain" description="DUF6534" evidence="3">
    <location>
        <begin position="168"/>
        <end position="256"/>
    </location>
</feature>
<feature type="compositionally biased region" description="Basic and acidic residues" evidence="1">
    <location>
        <begin position="297"/>
        <end position="312"/>
    </location>
</feature>
<feature type="transmembrane region" description="Helical" evidence="2">
    <location>
        <begin position="161"/>
        <end position="181"/>
    </location>
</feature>
<sequence length="341" mass="37687">MTAIAPQETLNKVIGALMLGTLINCMLFMLEILEVHKYFRMYPKDPPVIKVAIAVCLLLDATCTFAQWACIYLYGVIHWGDLDYLGYQNLVIPVYIYTSGILGCIVQNYLISRYYKLTGRKIVCGALMFMTLAALVGSVWCATQLSIVTDYAHRSVAVTSAILWLASSAATDVSIASALVFQLRSAGARTAFKQTRSLINRLIFYTIQTGSFTTAIAICVLVTYLHDTNANVCVGFGFTLGRLYTLTMLFNLNNRSLMRDGKSTEGSSGQQQHTPNNDISLHGITIHRTAIVHIDDEERATSTHEVDNKRPSDYGPFNDYANSKTNVTNDLVVPPQLPVKA</sequence>
<feature type="transmembrane region" description="Helical" evidence="2">
    <location>
        <begin position="202"/>
        <end position="226"/>
    </location>
</feature>
<evidence type="ECO:0000313" key="4">
    <source>
        <dbReference type="EMBL" id="KAJ7651132.1"/>
    </source>
</evidence>
<feature type="transmembrane region" description="Helical" evidence="2">
    <location>
        <begin position="123"/>
        <end position="149"/>
    </location>
</feature>
<keyword evidence="2" id="KW-1133">Transmembrane helix</keyword>
<dbReference type="EMBL" id="JARKIF010000001">
    <property type="protein sequence ID" value="KAJ7651132.1"/>
    <property type="molecule type" value="Genomic_DNA"/>
</dbReference>
<accession>A0AAD7G2V1</accession>
<gene>
    <name evidence="4" type="ORF">FB45DRAFT_859745</name>
</gene>
<evidence type="ECO:0000313" key="5">
    <source>
        <dbReference type="Proteomes" id="UP001221142"/>
    </source>
</evidence>
<dbReference type="PANTHER" id="PTHR40465">
    <property type="entry name" value="CHROMOSOME 1, WHOLE GENOME SHOTGUN SEQUENCE"/>
    <property type="match status" value="1"/>
</dbReference>
<keyword evidence="5" id="KW-1185">Reference proteome</keyword>
<feature type="transmembrane region" description="Helical" evidence="2">
    <location>
        <begin position="12"/>
        <end position="30"/>
    </location>
</feature>
<dbReference type="PANTHER" id="PTHR40465:SF1">
    <property type="entry name" value="DUF6534 DOMAIN-CONTAINING PROTEIN"/>
    <property type="match status" value="1"/>
</dbReference>
<feature type="region of interest" description="Disordered" evidence="1">
    <location>
        <begin position="260"/>
        <end position="279"/>
    </location>
</feature>
<dbReference type="AlphaFoldDB" id="A0AAD7G2V1"/>
<name>A0AAD7G2V1_9AGAR</name>
<evidence type="ECO:0000259" key="3">
    <source>
        <dbReference type="Pfam" id="PF20152"/>
    </source>
</evidence>
<evidence type="ECO:0000256" key="1">
    <source>
        <dbReference type="SAM" id="MobiDB-lite"/>
    </source>
</evidence>
<feature type="compositionally biased region" description="Polar residues" evidence="1">
    <location>
        <begin position="264"/>
        <end position="279"/>
    </location>
</feature>
<feature type="transmembrane region" description="Helical" evidence="2">
    <location>
        <begin position="94"/>
        <end position="111"/>
    </location>
</feature>
<dbReference type="Proteomes" id="UP001221142">
    <property type="component" value="Unassembled WGS sequence"/>
</dbReference>
<feature type="transmembrane region" description="Helical" evidence="2">
    <location>
        <begin position="232"/>
        <end position="252"/>
    </location>
</feature>
<organism evidence="4 5">
    <name type="scientific">Roridomyces roridus</name>
    <dbReference type="NCBI Taxonomy" id="1738132"/>
    <lineage>
        <taxon>Eukaryota</taxon>
        <taxon>Fungi</taxon>
        <taxon>Dikarya</taxon>
        <taxon>Basidiomycota</taxon>
        <taxon>Agaricomycotina</taxon>
        <taxon>Agaricomycetes</taxon>
        <taxon>Agaricomycetidae</taxon>
        <taxon>Agaricales</taxon>
        <taxon>Marasmiineae</taxon>
        <taxon>Mycenaceae</taxon>
        <taxon>Roridomyces</taxon>
    </lineage>
</organism>
<proteinExistence type="predicted"/>
<keyword evidence="2" id="KW-0472">Membrane</keyword>
<comment type="caution">
    <text evidence="4">The sequence shown here is derived from an EMBL/GenBank/DDBJ whole genome shotgun (WGS) entry which is preliminary data.</text>
</comment>
<protein>
    <recommendedName>
        <fullName evidence="3">DUF6534 domain-containing protein</fullName>
    </recommendedName>
</protein>
<keyword evidence="2" id="KW-0812">Transmembrane</keyword>